<dbReference type="AlphaFoldDB" id="A0A830E849"/>
<accession>A0A830E849</accession>
<dbReference type="EMBL" id="AP026830">
    <property type="protein sequence ID" value="BDR91107.1"/>
    <property type="molecule type" value="Genomic_DNA"/>
</dbReference>
<dbReference type="Proteomes" id="UP001060771">
    <property type="component" value="Chromosome"/>
</dbReference>
<proteinExistence type="predicted"/>
<reference evidence="4" key="3">
    <citation type="submission" date="2022-09" db="EMBL/GenBank/DDBJ databases">
        <title>Complete genome sequence of Vulcanisaeta souniana.</title>
        <authorList>
            <person name="Kato S."/>
            <person name="Itoh T."/>
            <person name="Ohkuma M."/>
        </authorList>
    </citation>
    <scope>NUCLEOTIDE SEQUENCE [LARGE SCALE GENOMIC DNA]</scope>
    <source>
        <strain evidence="4">JCM 11219</strain>
    </source>
</reference>
<evidence type="ECO:0000313" key="2">
    <source>
        <dbReference type="EMBL" id="GGI80842.1"/>
    </source>
</evidence>
<organism evidence="2 3">
    <name type="scientific">Vulcanisaeta souniana JCM 11219</name>
    <dbReference type="NCBI Taxonomy" id="1293586"/>
    <lineage>
        <taxon>Archaea</taxon>
        <taxon>Thermoproteota</taxon>
        <taxon>Thermoprotei</taxon>
        <taxon>Thermoproteales</taxon>
        <taxon>Thermoproteaceae</taxon>
        <taxon>Vulcanisaeta</taxon>
    </lineage>
</organism>
<dbReference type="OrthoDB" id="26937at2157"/>
<reference evidence="1" key="4">
    <citation type="journal article" date="2023" name="Microbiol. Resour. Announc.">
        <title>Complete Genome Sequence of Vulcanisaeta souniana Strain IC-059, a Hyperthermophilic Archaeon Isolated from Hot Spring Water in Japan.</title>
        <authorList>
            <person name="Kato S."/>
            <person name="Itoh T."/>
            <person name="Wu L."/>
            <person name="Ma J."/>
            <person name="Ohkuma M."/>
        </authorList>
    </citation>
    <scope>NUCLEOTIDE SEQUENCE</scope>
    <source>
        <strain evidence="1">JCM 11219</strain>
    </source>
</reference>
<evidence type="ECO:0000313" key="1">
    <source>
        <dbReference type="EMBL" id="BDR91107.1"/>
    </source>
</evidence>
<gene>
    <name evidence="2" type="ORF">GCM10007112_17080</name>
    <name evidence="1" type="ORF">Vsou_02000</name>
</gene>
<reference evidence="2" key="2">
    <citation type="submission" date="2020-09" db="EMBL/GenBank/DDBJ databases">
        <authorList>
            <person name="Sun Q."/>
            <person name="Ohkuma M."/>
        </authorList>
    </citation>
    <scope>NUCLEOTIDE SEQUENCE</scope>
    <source>
        <strain evidence="2">JCM 11219</strain>
    </source>
</reference>
<dbReference type="Proteomes" id="UP000657075">
    <property type="component" value="Unassembled WGS sequence"/>
</dbReference>
<evidence type="ECO:0000313" key="3">
    <source>
        <dbReference type="Proteomes" id="UP000657075"/>
    </source>
</evidence>
<sequence length="310" mass="35254">MPFDKVGKSIKETHQITTQDYLNNDNLIRIINKISKLGVGNKAVFCRWLRLGFMEGVQALVFPDGSVTLTDWSSEIDPLVHDLINNGIAVLNDKGFVEIPYMMTLADRIDLGLACDLDDDSFPMDDEVIYPSPMVMRVPYSKEAIEESYDDLVRSTASAIRRFDHYLGGKIIHVGINVKSLGIMNSVVFRNPIDILVITSNKYLIAHRVLDPSRTVHRGLSALEGYLMDGMDYAVLIHKYTHYEVHVDTFNKIVSRPYVRDAGFAVVPSEFDYIMFFKWPRYNSVMMRSQSVVGKRSLIGNVVNFMLNTR</sequence>
<evidence type="ECO:0000313" key="4">
    <source>
        <dbReference type="Proteomes" id="UP001060771"/>
    </source>
</evidence>
<dbReference type="GeneID" id="76205753"/>
<reference evidence="2" key="1">
    <citation type="journal article" date="2014" name="Int. J. Syst. Evol. Microbiol.">
        <title>Complete genome sequence of Corynebacterium casei LMG S-19264T (=DSM 44701T), isolated from a smear-ripened cheese.</title>
        <authorList>
            <consortium name="US DOE Joint Genome Institute (JGI-PGF)"/>
            <person name="Walter F."/>
            <person name="Albersmeier A."/>
            <person name="Kalinowski J."/>
            <person name="Ruckert C."/>
        </authorList>
    </citation>
    <scope>NUCLEOTIDE SEQUENCE</scope>
    <source>
        <strain evidence="2">JCM 11219</strain>
    </source>
</reference>
<name>A0A830E849_9CREN</name>
<dbReference type="RefSeq" id="WP_188603567.1">
    <property type="nucleotide sequence ID" value="NZ_AP026830.1"/>
</dbReference>
<keyword evidence="4" id="KW-1185">Reference proteome</keyword>
<dbReference type="EMBL" id="BMNM01000007">
    <property type="protein sequence ID" value="GGI80842.1"/>
    <property type="molecule type" value="Genomic_DNA"/>
</dbReference>
<protein>
    <submittedName>
        <fullName evidence="2">Uncharacterized protein</fullName>
    </submittedName>
</protein>